<accession>A0A2P2IZK3</accession>
<sequence>MAACKPTTKIIWLGRSNVKGNTKKISGKSSAIFKLTGFQSTFLSYNTLFGHKWLPVNQFISYRGMQ</sequence>
<evidence type="ECO:0000313" key="1">
    <source>
        <dbReference type="EMBL" id="MBW86658.1"/>
    </source>
</evidence>
<name>A0A2P2IZK3_RHIMU</name>
<protein>
    <submittedName>
        <fullName evidence="1">Transcription factor bHLH79 isoform X1</fullName>
    </submittedName>
</protein>
<organism evidence="1">
    <name type="scientific">Rhizophora mucronata</name>
    <name type="common">Asiatic mangrove</name>
    <dbReference type="NCBI Taxonomy" id="61149"/>
    <lineage>
        <taxon>Eukaryota</taxon>
        <taxon>Viridiplantae</taxon>
        <taxon>Streptophyta</taxon>
        <taxon>Embryophyta</taxon>
        <taxon>Tracheophyta</taxon>
        <taxon>Spermatophyta</taxon>
        <taxon>Magnoliopsida</taxon>
        <taxon>eudicotyledons</taxon>
        <taxon>Gunneridae</taxon>
        <taxon>Pentapetalae</taxon>
        <taxon>rosids</taxon>
        <taxon>fabids</taxon>
        <taxon>Malpighiales</taxon>
        <taxon>Rhizophoraceae</taxon>
        <taxon>Rhizophora</taxon>
    </lineage>
</organism>
<reference evidence="1" key="1">
    <citation type="submission" date="2018-02" db="EMBL/GenBank/DDBJ databases">
        <title>Rhizophora mucronata_Transcriptome.</title>
        <authorList>
            <person name="Meera S.P."/>
            <person name="Sreeshan A."/>
            <person name="Augustine A."/>
        </authorList>
    </citation>
    <scope>NUCLEOTIDE SEQUENCE</scope>
    <source>
        <tissue evidence="1">Leaf</tissue>
    </source>
</reference>
<dbReference type="AlphaFoldDB" id="A0A2P2IZK3"/>
<proteinExistence type="predicted"/>
<dbReference type="EMBL" id="GGEC01006175">
    <property type="protein sequence ID" value="MBW86658.1"/>
    <property type="molecule type" value="Transcribed_RNA"/>
</dbReference>